<keyword evidence="1" id="KW-1133">Transmembrane helix</keyword>
<gene>
    <name evidence="2" type="ORF">EGW16_14135</name>
</gene>
<reference evidence="2 3" key="1">
    <citation type="submission" date="2018-10" db="EMBL/GenBank/DDBJ databases">
        <title>Genotypes and phenotypes of Enterococci isolated from broiler chickens.</title>
        <authorList>
            <person name="Muhammad A.R."/>
            <person name="Diarra M.S."/>
        </authorList>
    </citation>
    <scope>NUCLEOTIDE SEQUENCE [LARGE SCALE GENOMIC DNA]</scope>
    <source>
        <strain evidence="2 3">LIT2 A36'</strain>
    </source>
</reference>
<dbReference type="AlphaFoldDB" id="A0ABD7IVR9"/>
<dbReference type="RefSeq" id="WP_010709528.1">
    <property type="nucleotide sequence ID" value="NZ_PKMP01000029.1"/>
</dbReference>
<dbReference type="EMBL" id="RKMZ01000009">
    <property type="protein sequence ID" value="ROX30442.1"/>
    <property type="molecule type" value="Genomic_DNA"/>
</dbReference>
<feature type="transmembrane region" description="Helical" evidence="1">
    <location>
        <begin position="6"/>
        <end position="35"/>
    </location>
</feature>
<evidence type="ECO:0000313" key="3">
    <source>
        <dbReference type="Proteomes" id="UP000281488"/>
    </source>
</evidence>
<proteinExistence type="predicted"/>
<keyword evidence="1" id="KW-0812">Transmembrane</keyword>
<name>A0ABD7IVR9_ENTFL</name>
<accession>A0ABD7IVR9</accession>
<organism evidence="2 3">
    <name type="scientific">Enterococcus faecalis</name>
    <name type="common">Streptococcus faecalis</name>
    <dbReference type="NCBI Taxonomy" id="1351"/>
    <lineage>
        <taxon>Bacteria</taxon>
        <taxon>Bacillati</taxon>
        <taxon>Bacillota</taxon>
        <taxon>Bacilli</taxon>
        <taxon>Lactobacillales</taxon>
        <taxon>Enterococcaceae</taxon>
        <taxon>Enterococcus</taxon>
    </lineage>
</organism>
<evidence type="ECO:0000256" key="1">
    <source>
        <dbReference type="SAM" id="Phobius"/>
    </source>
</evidence>
<protein>
    <submittedName>
        <fullName evidence="2">Uncharacterized protein</fullName>
    </submittedName>
</protein>
<comment type="caution">
    <text evidence="2">The sequence shown here is derived from an EMBL/GenBank/DDBJ whole genome shotgun (WGS) entry which is preliminary data.</text>
</comment>
<keyword evidence="1" id="KW-0472">Membrane</keyword>
<evidence type="ECO:0000313" key="2">
    <source>
        <dbReference type="EMBL" id="ROX30442.1"/>
    </source>
</evidence>
<sequence>MSKNIWKIIIVFTSITFIYSLLTKQIWITVLVLMVSLQVSKQNIFEEYDKKQAEKRRMFRNMLIEHRNKLEK</sequence>
<dbReference type="Proteomes" id="UP000281488">
    <property type="component" value="Unassembled WGS sequence"/>
</dbReference>